<name>A0AAD3SYL4_NEPGR</name>
<evidence type="ECO:0000313" key="2">
    <source>
        <dbReference type="Proteomes" id="UP001279734"/>
    </source>
</evidence>
<evidence type="ECO:0000313" key="1">
    <source>
        <dbReference type="EMBL" id="GMH19585.1"/>
    </source>
</evidence>
<dbReference type="EMBL" id="BSYO01000021">
    <property type="protein sequence ID" value="GMH19585.1"/>
    <property type="molecule type" value="Genomic_DNA"/>
</dbReference>
<proteinExistence type="predicted"/>
<dbReference type="Proteomes" id="UP001279734">
    <property type="component" value="Unassembled WGS sequence"/>
</dbReference>
<keyword evidence="2" id="KW-1185">Reference proteome</keyword>
<dbReference type="AlphaFoldDB" id="A0AAD3SYL4"/>
<organism evidence="1 2">
    <name type="scientific">Nepenthes gracilis</name>
    <name type="common">Slender pitcher plant</name>
    <dbReference type="NCBI Taxonomy" id="150966"/>
    <lineage>
        <taxon>Eukaryota</taxon>
        <taxon>Viridiplantae</taxon>
        <taxon>Streptophyta</taxon>
        <taxon>Embryophyta</taxon>
        <taxon>Tracheophyta</taxon>
        <taxon>Spermatophyta</taxon>
        <taxon>Magnoliopsida</taxon>
        <taxon>eudicotyledons</taxon>
        <taxon>Gunneridae</taxon>
        <taxon>Pentapetalae</taxon>
        <taxon>Caryophyllales</taxon>
        <taxon>Nepenthaceae</taxon>
        <taxon>Nepenthes</taxon>
    </lineage>
</organism>
<gene>
    <name evidence="1" type="ORF">Nepgr_021426</name>
</gene>
<sequence length="162" mass="18016">MIRCRLSFPVLVGLENRWVALLGQLVMFPGIPCLLRGLRFLIHWARLPPENSLVTSKPKEPGHGVLWETSPSFAVSSLVKFPHDLESECDPDSDPLDIALCSWDQTGVDIGLDLHLNADSQGVILKTREFDGYLSRFPTLVFPRSRLLPRYGAAMYSAAGLV</sequence>
<comment type="caution">
    <text evidence="1">The sequence shown here is derived from an EMBL/GenBank/DDBJ whole genome shotgun (WGS) entry which is preliminary data.</text>
</comment>
<accession>A0AAD3SYL4</accession>
<reference evidence="1" key="1">
    <citation type="submission" date="2023-05" db="EMBL/GenBank/DDBJ databases">
        <title>Nepenthes gracilis genome sequencing.</title>
        <authorList>
            <person name="Fukushima K."/>
        </authorList>
    </citation>
    <scope>NUCLEOTIDE SEQUENCE</scope>
    <source>
        <strain evidence="1">SING2019-196</strain>
    </source>
</reference>
<protein>
    <submittedName>
        <fullName evidence="1">Uncharacterized protein</fullName>
    </submittedName>
</protein>